<accession>A0A9P6EQP4</accession>
<feature type="compositionally biased region" description="Basic and acidic residues" evidence="5">
    <location>
        <begin position="341"/>
        <end position="357"/>
    </location>
</feature>
<protein>
    <recommendedName>
        <fullName evidence="8">DUF1682-domain-containing protein</fullName>
    </recommendedName>
</protein>
<name>A0A9P6EQP4_9AGAR</name>
<comment type="caution">
    <text evidence="6">The sequence shown here is derived from an EMBL/GenBank/DDBJ whole genome shotgun (WGS) entry which is preliminary data.</text>
</comment>
<dbReference type="GO" id="GO:0005509">
    <property type="term" value="F:calcium ion binding"/>
    <property type="evidence" value="ECO:0007669"/>
    <property type="project" value="InterPro"/>
</dbReference>
<keyword evidence="3" id="KW-1133">Transmembrane helix</keyword>
<evidence type="ECO:0000256" key="1">
    <source>
        <dbReference type="ARBA" id="ARBA00004167"/>
    </source>
</evidence>
<evidence type="ECO:0000313" key="7">
    <source>
        <dbReference type="Proteomes" id="UP000807306"/>
    </source>
</evidence>
<feature type="compositionally biased region" description="Basic residues" evidence="5">
    <location>
        <begin position="358"/>
        <end position="371"/>
    </location>
</feature>
<evidence type="ECO:0008006" key="8">
    <source>
        <dbReference type="Google" id="ProtNLM"/>
    </source>
</evidence>
<evidence type="ECO:0000256" key="4">
    <source>
        <dbReference type="ARBA" id="ARBA00023136"/>
    </source>
</evidence>
<sequence length="371" mass="42209">MSTSGLNSFITGLTPPPVVTLEQYNGWQLRWKSLVFRPAELKTEGLLTVGILVYLIFWLWGSAANTSKAKRWIAKHLPLYQKQFSKPAHKNGLTEDGYTDFFNFSTGRKNIVSLHTVFTLRPRHDLVQYLFQVGKTLIDLNYRPVDDLQLDFKLSPGAVADNFVFAVVAKDELPTAKTDRWDLTFTKTSENPSLPPNLSVMSEFADITENILQKSLGTFNLAQVLQDPKIVPYFRSLSITDQPRERPLVPIAAEDREKHVILSLRAPDASHAEDTLPLVAAVFQLIDALHKVSLRPETKNKLKKTREELDKTIKEEAEKEKKEEANDAKAAAKRKAFEERISKLSAADQKKEMEKERKRLLRKSQGKVVRK</sequence>
<dbReference type="Pfam" id="PF07946">
    <property type="entry name" value="CCDC47"/>
    <property type="match status" value="1"/>
</dbReference>
<gene>
    <name evidence="6" type="ORF">CPB83DRAFT_844026</name>
</gene>
<dbReference type="GO" id="GO:0016020">
    <property type="term" value="C:membrane"/>
    <property type="evidence" value="ECO:0007669"/>
    <property type="project" value="UniProtKB-SubCell"/>
</dbReference>
<evidence type="ECO:0000256" key="3">
    <source>
        <dbReference type="ARBA" id="ARBA00022989"/>
    </source>
</evidence>
<dbReference type="GO" id="GO:0032469">
    <property type="term" value="P:endoplasmic reticulum calcium ion homeostasis"/>
    <property type="evidence" value="ECO:0007669"/>
    <property type="project" value="InterPro"/>
</dbReference>
<evidence type="ECO:0000313" key="6">
    <source>
        <dbReference type="EMBL" id="KAF9534308.1"/>
    </source>
</evidence>
<dbReference type="Proteomes" id="UP000807306">
    <property type="component" value="Unassembled WGS sequence"/>
</dbReference>
<organism evidence="6 7">
    <name type="scientific">Crepidotus variabilis</name>
    <dbReference type="NCBI Taxonomy" id="179855"/>
    <lineage>
        <taxon>Eukaryota</taxon>
        <taxon>Fungi</taxon>
        <taxon>Dikarya</taxon>
        <taxon>Basidiomycota</taxon>
        <taxon>Agaricomycotina</taxon>
        <taxon>Agaricomycetes</taxon>
        <taxon>Agaricomycetidae</taxon>
        <taxon>Agaricales</taxon>
        <taxon>Agaricineae</taxon>
        <taxon>Crepidotaceae</taxon>
        <taxon>Crepidotus</taxon>
    </lineage>
</organism>
<feature type="region of interest" description="Disordered" evidence="5">
    <location>
        <begin position="341"/>
        <end position="371"/>
    </location>
</feature>
<keyword evidence="2" id="KW-0812">Transmembrane</keyword>
<dbReference type="PANTHER" id="PTHR12883">
    <property type="entry name" value="ADIPOCYTE-SPECIFIC PROTEIN 4-RELATED"/>
    <property type="match status" value="1"/>
</dbReference>
<reference evidence="6" key="1">
    <citation type="submission" date="2020-11" db="EMBL/GenBank/DDBJ databases">
        <authorList>
            <consortium name="DOE Joint Genome Institute"/>
            <person name="Ahrendt S."/>
            <person name="Riley R."/>
            <person name="Andreopoulos W."/>
            <person name="Labutti K."/>
            <person name="Pangilinan J."/>
            <person name="Ruiz-Duenas F.J."/>
            <person name="Barrasa J.M."/>
            <person name="Sanchez-Garcia M."/>
            <person name="Camarero S."/>
            <person name="Miyauchi S."/>
            <person name="Serrano A."/>
            <person name="Linde D."/>
            <person name="Babiker R."/>
            <person name="Drula E."/>
            <person name="Ayuso-Fernandez I."/>
            <person name="Pacheco R."/>
            <person name="Padilla G."/>
            <person name="Ferreira P."/>
            <person name="Barriuso J."/>
            <person name="Kellner H."/>
            <person name="Castanera R."/>
            <person name="Alfaro M."/>
            <person name="Ramirez L."/>
            <person name="Pisabarro A.G."/>
            <person name="Kuo A."/>
            <person name="Tritt A."/>
            <person name="Lipzen A."/>
            <person name="He G."/>
            <person name="Yan M."/>
            <person name="Ng V."/>
            <person name="Cullen D."/>
            <person name="Martin F."/>
            <person name="Rosso M.-N."/>
            <person name="Henrissat B."/>
            <person name="Hibbett D."/>
            <person name="Martinez A.T."/>
            <person name="Grigoriev I.V."/>
        </authorList>
    </citation>
    <scope>NUCLEOTIDE SEQUENCE</scope>
    <source>
        <strain evidence="6">CBS 506.95</strain>
    </source>
</reference>
<proteinExistence type="predicted"/>
<dbReference type="AlphaFoldDB" id="A0A9P6EQP4"/>
<dbReference type="EMBL" id="MU157826">
    <property type="protein sequence ID" value="KAF9534308.1"/>
    <property type="molecule type" value="Genomic_DNA"/>
</dbReference>
<evidence type="ECO:0000256" key="5">
    <source>
        <dbReference type="SAM" id="MobiDB-lite"/>
    </source>
</evidence>
<comment type="subcellular location">
    <subcellularLocation>
        <location evidence="1">Membrane</location>
        <topology evidence="1">Single-pass membrane protein</topology>
    </subcellularLocation>
</comment>
<keyword evidence="7" id="KW-1185">Reference proteome</keyword>
<evidence type="ECO:0000256" key="2">
    <source>
        <dbReference type="ARBA" id="ARBA00022692"/>
    </source>
</evidence>
<keyword evidence="4" id="KW-0472">Membrane</keyword>
<dbReference type="GO" id="GO:0005783">
    <property type="term" value="C:endoplasmic reticulum"/>
    <property type="evidence" value="ECO:0007669"/>
    <property type="project" value="InterPro"/>
</dbReference>
<dbReference type="OrthoDB" id="10039147at2759"/>
<dbReference type="PANTHER" id="PTHR12883:SF0">
    <property type="entry name" value="PAT COMPLEX SUBUNIT CCDC47"/>
    <property type="match status" value="1"/>
</dbReference>
<dbReference type="InterPro" id="IPR012879">
    <property type="entry name" value="CCDC47"/>
</dbReference>